<gene>
    <name evidence="1" type="ORF">EVAR_84805_1</name>
</gene>
<dbReference type="EMBL" id="BGZK01000141">
    <property type="protein sequence ID" value="GBP22565.1"/>
    <property type="molecule type" value="Genomic_DNA"/>
</dbReference>
<comment type="caution">
    <text evidence="1">The sequence shown here is derived from an EMBL/GenBank/DDBJ whole genome shotgun (WGS) entry which is preliminary data.</text>
</comment>
<keyword evidence="2" id="KW-1185">Reference proteome</keyword>
<protein>
    <submittedName>
        <fullName evidence="1">Uncharacterized protein</fullName>
    </submittedName>
</protein>
<proteinExistence type="predicted"/>
<name>A0A4C1U853_EUMVA</name>
<organism evidence="1 2">
    <name type="scientific">Eumeta variegata</name>
    <name type="common">Bagworm moth</name>
    <name type="synonym">Eumeta japonica</name>
    <dbReference type="NCBI Taxonomy" id="151549"/>
    <lineage>
        <taxon>Eukaryota</taxon>
        <taxon>Metazoa</taxon>
        <taxon>Ecdysozoa</taxon>
        <taxon>Arthropoda</taxon>
        <taxon>Hexapoda</taxon>
        <taxon>Insecta</taxon>
        <taxon>Pterygota</taxon>
        <taxon>Neoptera</taxon>
        <taxon>Endopterygota</taxon>
        <taxon>Lepidoptera</taxon>
        <taxon>Glossata</taxon>
        <taxon>Ditrysia</taxon>
        <taxon>Tineoidea</taxon>
        <taxon>Psychidae</taxon>
        <taxon>Oiketicinae</taxon>
        <taxon>Eumeta</taxon>
    </lineage>
</organism>
<reference evidence="1 2" key="1">
    <citation type="journal article" date="2019" name="Commun. Biol.">
        <title>The bagworm genome reveals a unique fibroin gene that provides high tensile strength.</title>
        <authorList>
            <person name="Kono N."/>
            <person name="Nakamura H."/>
            <person name="Ohtoshi R."/>
            <person name="Tomita M."/>
            <person name="Numata K."/>
            <person name="Arakawa K."/>
        </authorList>
    </citation>
    <scope>NUCLEOTIDE SEQUENCE [LARGE SCALE GENOMIC DNA]</scope>
</reference>
<accession>A0A4C1U853</accession>
<evidence type="ECO:0000313" key="1">
    <source>
        <dbReference type="EMBL" id="GBP22565.1"/>
    </source>
</evidence>
<sequence length="75" mass="8518">MLRLRVGAVPRARSSIKHTREAISVRRKTMKTRNEIGPRRQRAEDTYETFSRETVCCGRAGACVRSKITPARSPC</sequence>
<dbReference type="Proteomes" id="UP000299102">
    <property type="component" value="Unassembled WGS sequence"/>
</dbReference>
<evidence type="ECO:0000313" key="2">
    <source>
        <dbReference type="Proteomes" id="UP000299102"/>
    </source>
</evidence>
<dbReference type="AlphaFoldDB" id="A0A4C1U853"/>